<dbReference type="EMBL" id="JACCJB010000015">
    <property type="protein sequence ID" value="KAF6220920.1"/>
    <property type="molecule type" value="Genomic_DNA"/>
</dbReference>
<dbReference type="GO" id="GO:0005506">
    <property type="term" value="F:iron ion binding"/>
    <property type="evidence" value="ECO:0007669"/>
    <property type="project" value="InterPro"/>
</dbReference>
<dbReference type="Pfam" id="PF00067">
    <property type="entry name" value="p450"/>
    <property type="match status" value="1"/>
</dbReference>
<dbReference type="InterPro" id="IPR002401">
    <property type="entry name" value="Cyt_P450_E_grp-I"/>
</dbReference>
<reference evidence="8 9" key="1">
    <citation type="journal article" date="2020" name="Genomics">
        <title>Complete, high-quality genomes from long-read metagenomic sequencing of two wolf lichen thalli reveals enigmatic genome architecture.</title>
        <authorList>
            <person name="McKenzie S.K."/>
            <person name="Walston R.F."/>
            <person name="Allen J.L."/>
        </authorList>
    </citation>
    <scope>NUCLEOTIDE SEQUENCE [LARGE SCALE GENOMIC DNA]</scope>
    <source>
        <strain evidence="8">WasteWater1</strain>
    </source>
</reference>
<dbReference type="Gene3D" id="1.10.630.10">
    <property type="entry name" value="Cytochrome P450"/>
    <property type="match status" value="1"/>
</dbReference>
<organism evidence="8 9">
    <name type="scientific">Letharia lupina</name>
    <dbReference type="NCBI Taxonomy" id="560253"/>
    <lineage>
        <taxon>Eukaryota</taxon>
        <taxon>Fungi</taxon>
        <taxon>Dikarya</taxon>
        <taxon>Ascomycota</taxon>
        <taxon>Pezizomycotina</taxon>
        <taxon>Lecanoromycetes</taxon>
        <taxon>OSLEUM clade</taxon>
        <taxon>Lecanoromycetidae</taxon>
        <taxon>Lecanorales</taxon>
        <taxon>Lecanorineae</taxon>
        <taxon>Parmeliaceae</taxon>
        <taxon>Letharia</taxon>
    </lineage>
</organism>
<protein>
    <recommendedName>
        <fullName evidence="10">Cytochrome P450 monooxygenase</fullName>
    </recommendedName>
</protein>
<dbReference type="AlphaFoldDB" id="A0A8H6CCA7"/>
<comment type="similarity">
    <text evidence="2 7">Belongs to the cytochrome P450 family.</text>
</comment>
<sequence>MAEADIKWVKPVALVGGFAGLGKWVVYLVSKAIDAIYFNALRHVPGPKLNALSMIPYARHLLAGTTVENTVKLHEKYGEMVRISPNEVSFISAETAFPDIYGFRTGKLKGHLNMAKDPVWYVKPENGAPAILQANDEDHSRGRRVLAHAFSERALMAQEPLLQRYVGQLVDGLKEVTSASNDAVDMVRWYNWTTFDVIADLMFGESFGCLQDLSTHKYVALLFESLTSLRMIYVLTYYPWLKYFGNFVIDNKILQKRKDYLAWISSQVKKRTERDTVRPDFMTHILANNGSKGTALSQKEIDSNAGLMITAGSETTATVLSGATWLLLTNPNVMQKVKDEIRSKFESYDDITLSRVNEIPYTIAFLSEALRLFPPIPVGFARRVAKGDAFVSGYFVPEGTLVSVSHFAAYHSAQNFKDPGAVVPERWLGDEMYAADKKSAFQPFSFGPRSCLGRNLALAEMRLILAKIVWSFDLELQPGSRDWLRRCRVMRLWQKPELAVRVKEVERS</sequence>
<gene>
    <name evidence="8" type="ORF">HO133_002600</name>
</gene>
<feature type="binding site" description="axial binding residue" evidence="6">
    <location>
        <position position="451"/>
    </location>
    <ligand>
        <name>heme</name>
        <dbReference type="ChEBI" id="CHEBI:30413"/>
    </ligand>
    <ligandPart>
        <name>Fe</name>
        <dbReference type="ChEBI" id="CHEBI:18248"/>
    </ligandPart>
</feature>
<evidence type="ECO:0000256" key="3">
    <source>
        <dbReference type="ARBA" id="ARBA00022617"/>
    </source>
</evidence>
<dbReference type="Proteomes" id="UP000593566">
    <property type="component" value="Unassembled WGS sequence"/>
</dbReference>
<accession>A0A8H6CCA7</accession>
<keyword evidence="4 6" id="KW-0479">Metal-binding</keyword>
<dbReference type="SUPFAM" id="SSF48264">
    <property type="entry name" value="Cytochrome P450"/>
    <property type="match status" value="1"/>
</dbReference>
<dbReference type="PRINTS" id="PR00463">
    <property type="entry name" value="EP450I"/>
</dbReference>
<evidence type="ECO:0000256" key="1">
    <source>
        <dbReference type="ARBA" id="ARBA00001971"/>
    </source>
</evidence>
<dbReference type="GO" id="GO:0004497">
    <property type="term" value="F:monooxygenase activity"/>
    <property type="evidence" value="ECO:0007669"/>
    <property type="project" value="UniProtKB-KW"/>
</dbReference>
<keyword evidence="7" id="KW-0503">Monooxygenase</keyword>
<dbReference type="PANTHER" id="PTHR24305:SF210">
    <property type="entry name" value="CYTOCHROME P450 MONOOXYGENASE ASQL-RELATED"/>
    <property type="match status" value="1"/>
</dbReference>
<dbReference type="InterPro" id="IPR001128">
    <property type="entry name" value="Cyt_P450"/>
</dbReference>
<evidence type="ECO:0000313" key="9">
    <source>
        <dbReference type="Proteomes" id="UP000593566"/>
    </source>
</evidence>
<dbReference type="PROSITE" id="PS00086">
    <property type="entry name" value="CYTOCHROME_P450"/>
    <property type="match status" value="1"/>
</dbReference>
<dbReference type="PRINTS" id="PR00385">
    <property type="entry name" value="P450"/>
</dbReference>
<name>A0A8H6CCA7_9LECA</name>
<evidence type="ECO:0000256" key="2">
    <source>
        <dbReference type="ARBA" id="ARBA00010617"/>
    </source>
</evidence>
<comment type="cofactor">
    <cofactor evidence="1 6">
        <name>heme</name>
        <dbReference type="ChEBI" id="CHEBI:30413"/>
    </cofactor>
</comment>
<evidence type="ECO:0000256" key="4">
    <source>
        <dbReference type="ARBA" id="ARBA00022723"/>
    </source>
</evidence>
<dbReference type="GO" id="GO:0020037">
    <property type="term" value="F:heme binding"/>
    <property type="evidence" value="ECO:0007669"/>
    <property type="project" value="InterPro"/>
</dbReference>
<dbReference type="InterPro" id="IPR036396">
    <property type="entry name" value="Cyt_P450_sf"/>
</dbReference>
<dbReference type="GO" id="GO:0016705">
    <property type="term" value="F:oxidoreductase activity, acting on paired donors, with incorporation or reduction of molecular oxygen"/>
    <property type="evidence" value="ECO:0007669"/>
    <property type="project" value="InterPro"/>
</dbReference>
<dbReference type="RefSeq" id="XP_037150355.1">
    <property type="nucleotide sequence ID" value="XM_037293526.1"/>
</dbReference>
<evidence type="ECO:0000256" key="7">
    <source>
        <dbReference type="RuleBase" id="RU000461"/>
    </source>
</evidence>
<evidence type="ECO:0000256" key="5">
    <source>
        <dbReference type="ARBA" id="ARBA00023004"/>
    </source>
</evidence>
<evidence type="ECO:0000256" key="6">
    <source>
        <dbReference type="PIRSR" id="PIRSR602401-1"/>
    </source>
</evidence>
<keyword evidence="5 6" id="KW-0408">Iron</keyword>
<dbReference type="PANTHER" id="PTHR24305">
    <property type="entry name" value="CYTOCHROME P450"/>
    <property type="match status" value="1"/>
</dbReference>
<dbReference type="InterPro" id="IPR050121">
    <property type="entry name" value="Cytochrome_P450_monoxygenase"/>
</dbReference>
<dbReference type="CDD" id="cd11058">
    <property type="entry name" value="CYP60B-like"/>
    <property type="match status" value="1"/>
</dbReference>
<comment type="caution">
    <text evidence="8">The sequence shown here is derived from an EMBL/GenBank/DDBJ whole genome shotgun (WGS) entry which is preliminary data.</text>
</comment>
<dbReference type="InterPro" id="IPR017972">
    <property type="entry name" value="Cyt_P450_CS"/>
</dbReference>
<keyword evidence="9" id="KW-1185">Reference proteome</keyword>
<evidence type="ECO:0008006" key="10">
    <source>
        <dbReference type="Google" id="ProtNLM"/>
    </source>
</evidence>
<keyword evidence="7" id="KW-0560">Oxidoreductase</keyword>
<keyword evidence="3 6" id="KW-0349">Heme</keyword>
<dbReference type="GeneID" id="59331013"/>
<proteinExistence type="inferred from homology"/>
<evidence type="ECO:0000313" key="8">
    <source>
        <dbReference type="EMBL" id="KAF6220920.1"/>
    </source>
</evidence>